<comment type="caution">
    <text evidence="1">The sequence shown here is derived from an EMBL/GenBank/DDBJ whole genome shotgun (WGS) entry which is preliminary data.</text>
</comment>
<sequence length="74" mass="8663">MNLNPTIDLFSQHFNNPLPRFISTIRRHKEIAIDALNQAWKKEFPWIHPPILLLPAVPKKIKEEQIEAMIIALL</sequence>
<reference evidence="1 2" key="1">
    <citation type="submission" date="2019-03" db="EMBL/GenBank/DDBJ databases">
        <title>Single cell metagenomics reveals metabolic interactions within the superorganism composed of flagellate Streblomastix strix and complex community of Bacteroidetes bacteria on its surface.</title>
        <authorList>
            <person name="Treitli S.C."/>
            <person name="Kolisko M."/>
            <person name="Husnik F."/>
            <person name="Keeling P."/>
            <person name="Hampl V."/>
        </authorList>
    </citation>
    <scope>NUCLEOTIDE SEQUENCE [LARGE SCALE GENOMIC DNA]</scope>
    <source>
        <strain evidence="1">ST1C</strain>
    </source>
</reference>
<evidence type="ECO:0000313" key="1">
    <source>
        <dbReference type="EMBL" id="KAA6398449.1"/>
    </source>
</evidence>
<dbReference type="AlphaFoldDB" id="A0A5J4WW51"/>
<evidence type="ECO:0000313" key="2">
    <source>
        <dbReference type="Proteomes" id="UP000324800"/>
    </source>
</evidence>
<dbReference type="Proteomes" id="UP000324800">
    <property type="component" value="Unassembled WGS sequence"/>
</dbReference>
<organism evidence="1 2">
    <name type="scientific">Streblomastix strix</name>
    <dbReference type="NCBI Taxonomy" id="222440"/>
    <lineage>
        <taxon>Eukaryota</taxon>
        <taxon>Metamonada</taxon>
        <taxon>Preaxostyla</taxon>
        <taxon>Oxymonadida</taxon>
        <taxon>Streblomastigidae</taxon>
        <taxon>Streblomastix</taxon>
    </lineage>
</organism>
<name>A0A5J4WW51_9EUKA</name>
<protein>
    <submittedName>
        <fullName evidence="1">Uncharacterized protein</fullName>
    </submittedName>
</protein>
<accession>A0A5J4WW51</accession>
<gene>
    <name evidence="1" type="ORF">EZS28_006022</name>
</gene>
<dbReference type="EMBL" id="SNRW01000953">
    <property type="protein sequence ID" value="KAA6398449.1"/>
    <property type="molecule type" value="Genomic_DNA"/>
</dbReference>
<proteinExistence type="predicted"/>